<dbReference type="InterPro" id="IPR011701">
    <property type="entry name" value="MFS"/>
</dbReference>
<sequence>MTALPWGMLADKFGPRPLLVLFYLGGGCSGLAAAAFADKPSAFQLALVGIGIFSGIYHPAGLGWIATDIPRRTAAAMAINGIFGSLGLATGPVLAGLINWLFGIQAVYLCLGLMNIAGIFFLLLTNRATAQQISTQQAGEQQNTSPSPREQETEKRKFSDWKGFVILLCCMMLGGVVYRGATVTLPALFERNLPTMVAAVNNLFQGGTISGNVVATVTIGILYLIGMYGQYTGGRCGERFDLRYGYLGFHLITIPLAFLIGTATDLPLILLAALHSFFLLGMQPLENTLVAKLTPAWMRSSAYGMKFILTFGVGALSVKLIKIVEQGWGLPLVFPVLGTVSILLVLTIGILILSTQHIRS</sequence>
<keyword evidence="3 5" id="KW-0472">Membrane</keyword>
<dbReference type="GO" id="GO:0005886">
    <property type="term" value="C:plasma membrane"/>
    <property type="evidence" value="ECO:0007669"/>
    <property type="project" value="TreeGrafter"/>
</dbReference>
<feature type="transmembrane region" description="Helical" evidence="5">
    <location>
        <begin position="266"/>
        <end position="282"/>
    </location>
</feature>
<dbReference type="Proteomes" id="UP000286862">
    <property type="component" value="Unassembled WGS sequence"/>
</dbReference>
<evidence type="ECO:0000313" key="8">
    <source>
        <dbReference type="Proteomes" id="UP000286862"/>
    </source>
</evidence>
<dbReference type="AlphaFoldDB" id="A0A3S3QNX2"/>
<dbReference type="PANTHER" id="PTHR43129">
    <property type="entry name" value="FOSMIDOMYCIN RESISTANCE PROTEIN"/>
    <property type="match status" value="1"/>
</dbReference>
<dbReference type="InterPro" id="IPR036259">
    <property type="entry name" value="MFS_trans_sf"/>
</dbReference>
<feature type="transmembrane region" description="Helical" evidence="5">
    <location>
        <begin position="209"/>
        <end position="231"/>
    </location>
</feature>
<evidence type="ECO:0000256" key="4">
    <source>
        <dbReference type="SAM" id="MobiDB-lite"/>
    </source>
</evidence>
<feature type="region of interest" description="Disordered" evidence="4">
    <location>
        <begin position="135"/>
        <end position="156"/>
    </location>
</feature>
<dbReference type="PROSITE" id="PS50850">
    <property type="entry name" value="MFS"/>
    <property type="match status" value="1"/>
</dbReference>
<evidence type="ECO:0000259" key="6">
    <source>
        <dbReference type="PROSITE" id="PS50850"/>
    </source>
</evidence>
<feature type="transmembrane region" description="Helical" evidence="5">
    <location>
        <begin position="106"/>
        <end position="124"/>
    </location>
</feature>
<dbReference type="Gene3D" id="1.20.1250.20">
    <property type="entry name" value="MFS general substrate transporter like domains"/>
    <property type="match status" value="1"/>
</dbReference>
<feature type="transmembrane region" description="Helical" evidence="5">
    <location>
        <begin position="43"/>
        <end position="66"/>
    </location>
</feature>
<gene>
    <name evidence="7" type="ORF">VT99_13841</name>
</gene>
<name>A0A3S3QNX2_9BACT</name>
<evidence type="ECO:0000256" key="2">
    <source>
        <dbReference type="ARBA" id="ARBA00022989"/>
    </source>
</evidence>
<evidence type="ECO:0000313" key="7">
    <source>
        <dbReference type="EMBL" id="RWX43404.1"/>
    </source>
</evidence>
<protein>
    <submittedName>
        <fullName evidence="7">Major Facilitator Superfamily protein</fullName>
    </submittedName>
</protein>
<dbReference type="EMBL" id="MTKQ01000384">
    <property type="protein sequence ID" value="RWX43404.1"/>
    <property type="molecule type" value="Genomic_DNA"/>
</dbReference>
<dbReference type="GO" id="GO:0022857">
    <property type="term" value="F:transmembrane transporter activity"/>
    <property type="evidence" value="ECO:0007669"/>
    <property type="project" value="InterPro"/>
</dbReference>
<keyword evidence="2 5" id="KW-1133">Transmembrane helix</keyword>
<feature type="domain" description="Major facilitator superfamily (MFS) profile" evidence="6">
    <location>
        <begin position="1"/>
        <end position="356"/>
    </location>
</feature>
<proteinExistence type="predicted"/>
<accession>A0A3S3QNX2</accession>
<feature type="transmembrane region" description="Helical" evidence="5">
    <location>
        <begin position="243"/>
        <end position="260"/>
    </location>
</feature>
<dbReference type="Pfam" id="PF07690">
    <property type="entry name" value="MFS_1"/>
    <property type="match status" value="1"/>
</dbReference>
<feature type="transmembrane region" description="Helical" evidence="5">
    <location>
        <begin position="333"/>
        <end position="353"/>
    </location>
</feature>
<dbReference type="InterPro" id="IPR020846">
    <property type="entry name" value="MFS_dom"/>
</dbReference>
<evidence type="ECO:0000256" key="5">
    <source>
        <dbReference type="SAM" id="Phobius"/>
    </source>
</evidence>
<organism evidence="7 8">
    <name type="scientific">Candidatus Electrothrix marina</name>
    <dbReference type="NCBI Taxonomy" id="1859130"/>
    <lineage>
        <taxon>Bacteria</taxon>
        <taxon>Pseudomonadati</taxon>
        <taxon>Thermodesulfobacteriota</taxon>
        <taxon>Desulfobulbia</taxon>
        <taxon>Desulfobulbales</taxon>
        <taxon>Desulfobulbaceae</taxon>
        <taxon>Candidatus Electrothrix</taxon>
    </lineage>
</organism>
<reference evidence="7 8" key="1">
    <citation type="submission" date="2017-01" db="EMBL/GenBank/DDBJ databases">
        <title>The cable genome- insights into the physiology and evolution of filamentous bacteria capable of sulfide oxidation via long distance electron transfer.</title>
        <authorList>
            <person name="Schreiber L."/>
            <person name="Bjerg J.T."/>
            <person name="Boggild A."/>
            <person name="Van De Vossenberg J."/>
            <person name="Meysman F."/>
            <person name="Nielsen L.P."/>
            <person name="Schramm A."/>
            <person name="Kjeldsen K.U."/>
        </authorList>
    </citation>
    <scope>NUCLEOTIDE SEQUENCE [LARGE SCALE GENOMIC DNA]</scope>
    <source>
        <strain evidence="7">A2</strain>
    </source>
</reference>
<dbReference type="PANTHER" id="PTHR43129:SF1">
    <property type="entry name" value="FOSMIDOMYCIN RESISTANCE PROTEIN"/>
    <property type="match status" value="1"/>
</dbReference>
<feature type="transmembrane region" description="Helical" evidence="5">
    <location>
        <begin position="18"/>
        <end position="37"/>
    </location>
</feature>
<dbReference type="SUPFAM" id="SSF103473">
    <property type="entry name" value="MFS general substrate transporter"/>
    <property type="match status" value="1"/>
</dbReference>
<evidence type="ECO:0000256" key="3">
    <source>
        <dbReference type="ARBA" id="ARBA00023136"/>
    </source>
</evidence>
<feature type="transmembrane region" description="Helical" evidence="5">
    <location>
        <begin position="78"/>
        <end position="100"/>
    </location>
</feature>
<feature type="transmembrane region" description="Helical" evidence="5">
    <location>
        <begin position="303"/>
        <end position="321"/>
    </location>
</feature>
<comment type="caution">
    <text evidence="7">The sequence shown here is derived from an EMBL/GenBank/DDBJ whole genome shotgun (WGS) entry which is preliminary data.</text>
</comment>
<evidence type="ECO:0000256" key="1">
    <source>
        <dbReference type="ARBA" id="ARBA00022692"/>
    </source>
</evidence>
<feature type="transmembrane region" description="Helical" evidence="5">
    <location>
        <begin position="164"/>
        <end position="189"/>
    </location>
</feature>
<keyword evidence="1 5" id="KW-0812">Transmembrane</keyword>
<feature type="compositionally biased region" description="Polar residues" evidence="4">
    <location>
        <begin position="135"/>
        <end position="148"/>
    </location>
</feature>